<dbReference type="EMBL" id="CP091512">
    <property type="protein sequence ID" value="UOO92150.1"/>
    <property type="molecule type" value="Genomic_DNA"/>
</dbReference>
<reference evidence="1" key="1">
    <citation type="submission" date="2021-12" db="EMBL/GenBank/DDBJ databases">
        <authorList>
            <person name="Veyrier F.J."/>
        </authorList>
    </citation>
    <scope>NUCLEOTIDE SEQUENCE</scope>
    <source>
        <strain evidence="1">SAG 1488-6</strain>
    </source>
</reference>
<dbReference type="RefSeq" id="WP_019958243.1">
    <property type="nucleotide sequence ID" value="NZ_CP091512.1"/>
</dbReference>
<protein>
    <submittedName>
        <fullName evidence="1">Uncharacterized protein</fullName>
    </submittedName>
</protein>
<gene>
    <name evidence="1" type="ORF">LVJ81_11075</name>
</gene>
<evidence type="ECO:0000313" key="2">
    <source>
        <dbReference type="Proteomes" id="UP000832034"/>
    </source>
</evidence>
<dbReference type="Proteomes" id="UP000832034">
    <property type="component" value="Chromosome"/>
</dbReference>
<name>A0ABY4E9U9_VITST</name>
<evidence type="ECO:0000313" key="1">
    <source>
        <dbReference type="EMBL" id="UOO92150.1"/>
    </source>
</evidence>
<proteinExistence type="predicted"/>
<reference evidence="1" key="2">
    <citation type="journal article" date="2022" name="Res Sq">
        <title>Evolution of multicellular longitudinally dividing oral cavity symbionts (Neisseriaceae).</title>
        <authorList>
            <person name="Nyongesa S."/>
            <person name="Weber P."/>
            <person name="Bernet E."/>
            <person name="Pullido F."/>
            <person name="Nieckarz M."/>
            <person name="Delaby M."/>
            <person name="Nieves C."/>
            <person name="Viehboeck T."/>
            <person name="Krause N."/>
            <person name="Rivera-Millot A."/>
            <person name="Nakamura A."/>
            <person name="Vischer N."/>
            <person name="VanNieuwenhze M."/>
            <person name="Brun Y."/>
            <person name="Cava F."/>
            <person name="Bulgheresi S."/>
            <person name="Veyrier F."/>
        </authorList>
    </citation>
    <scope>NUCLEOTIDE SEQUENCE</scope>
    <source>
        <strain evidence="1">SAG 1488-6</strain>
    </source>
</reference>
<sequence length="206" mass="22520">MLGINDWMRLWGLDPKTGWPVVWSVWWPWMQSTGAFKAQSEMNVAADLPYIEPVECVDPSVFQIEAASEKDLDELDTQIGLAVAPTAEPVKKAVSRKRAPKANSTQTPLDLGVAAVKTKPIAKNTRAKKKPVAAITPVISEPIVPVQKTTAIAEEVLMQDEPKKLEAPVLMEVDEVSSLENVVKLSVEQAQNAAQQIVAESTLIEK</sequence>
<accession>A0ABY4E9U9</accession>
<organism evidence="1 2">
    <name type="scientific">Vitreoscilla stercoraria</name>
    <dbReference type="NCBI Taxonomy" id="61"/>
    <lineage>
        <taxon>Bacteria</taxon>
        <taxon>Pseudomonadati</taxon>
        <taxon>Pseudomonadota</taxon>
        <taxon>Betaproteobacteria</taxon>
        <taxon>Neisseriales</taxon>
        <taxon>Neisseriaceae</taxon>
        <taxon>Vitreoscilla</taxon>
    </lineage>
</organism>
<keyword evidence="2" id="KW-1185">Reference proteome</keyword>